<feature type="coiled-coil region" evidence="1">
    <location>
        <begin position="83"/>
        <end position="145"/>
    </location>
</feature>
<dbReference type="GO" id="GO:0006313">
    <property type="term" value="P:DNA transposition"/>
    <property type="evidence" value="ECO:0007669"/>
    <property type="project" value="InterPro"/>
</dbReference>
<organism evidence="4 5">
    <name type="scientific">Vibrio superstes NBRC 103154</name>
    <dbReference type="NCBI Taxonomy" id="1219062"/>
    <lineage>
        <taxon>Bacteria</taxon>
        <taxon>Pseudomonadati</taxon>
        <taxon>Pseudomonadota</taxon>
        <taxon>Gammaproteobacteria</taxon>
        <taxon>Vibrionales</taxon>
        <taxon>Vibrionaceae</taxon>
        <taxon>Vibrio</taxon>
    </lineage>
</organism>
<dbReference type="AlphaFoldDB" id="A0A511QR92"/>
<dbReference type="EMBL" id="BJXK01000007">
    <property type="protein sequence ID" value="GEM79841.1"/>
    <property type="molecule type" value="Genomic_DNA"/>
</dbReference>
<evidence type="ECO:0000256" key="1">
    <source>
        <dbReference type="SAM" id="Coils"/>
    </source>
</evidence>
<evidence type="ECO:0000259" key="2">
    <source>
        <dbReference type="Pfam" id="PF01548"/>
    </source>
</evidence>
<dbReference type="PANTHER" id="PTHR33055">
    <property type="entry name" value="TRANSPOSASE FOR INSERTION SEQUENCE ELEMENT IS1111A"/>
    <property type="match status" value="1"/>
</dbReference>
<dbReference type="RefSeq" id="WP_119010015.1">
    <property type="nucleotide sequence ID" value="NZ_BJXK01000007.1"/>
</dbReference>
<dbReference type="NCBIfam" id="NF033542">
    <property type="entry name" value="transpos_IS110"/>
    <property type="match status" value="1"/>
</dbReference>
<keyword evidence="5" id="KW-1185">Reference proteome</keyword>
<dbReference type="InterPro" id="IPR003346">
    <property type="entry name" value="Transposase_20"/>
</dbReference>
<proteinExistence type="predicted"/>
<evidence type="ECO:0000313" key="5">
    <source>
        <dbReference type="Proteomes" id="UP000321113"/>
    </source>
</evidence>
<reference evidence="4 5" key="1">
    <citation type="submission" date="2019-07" db="EMBL/GenBank/DDBJ databases">
        <title>Whole genome shotgun sequence of Vibrio superstes NBRC 103154.</title>
        <authorList>
            <person name="Hosoyama A."/>
            <person name="Uohara A."/>
            <person name="Ohji S."/>
            <person name="Ichikawa N."/>
        </authorList>
    </citation>
    <scope>NUCLEOTIDE SEQUENCE [LARGE SCALE GENOMIC DNA]</scope>
    <source>
        <strain evidence="4 5">NBRC 103154</strain>
    </source>
</reference>
<name>A0A511QR92_9VIBR</name>
<accession>A0A511QR92</accession>
<dbReference type="GO" id="GO:0004803">
    <property type="term" value="F:transposase activity"/>
    <property type="evidence" value="ECO:0007669"/>
    <property type="project" value="InterPro"/>
</dbReference>
<evidence type="ECO:0000259" key="3">
    <source>
        <dbReference type="Pfam" id="PF02371"/>
    </source>
</evidence>
<dbReference type="Pfam" id="PF02371">
    <property type="entry name" value="Transposase_20"/>
    <property type="match status" value="1"/>
</dbReference>
<gene>
    <name evidence="4" type="ORF">VSU01S_20860</name>
</gene>
<dbReference type="GO" id="GO:0003677">
    <property type="term" value="F:DNA binding"/>
    <property type="evidence" value="ECO:0007669"/>
    <property type="project" value="InterPro"/>
</dbReference>
<protein>
    <submittedName>
        <fullName evidence="4">Transposase for insertion sequence element IS1111A</fullName>
    </submittedName>
</protein>
<feature type="domain" description="Transposase IS110-like N-terminal" evidence="2">
    <location>
        <begin position="6"/>
        <end position="146"/>
    </location>
</feature>
<comment type="caution">
    <text evidence="4">The sequence shown here is derived from an EMBL/GenBank/DDBJ whole genome shotgun (WGS) entry which is preliminary data.</text>
</comment>
<dbReference type="InterPro" id="IPR047650">
    <property type="entry name" value="Transpos_IS110"/>
</dbReference>
<dbReference type="Pfam" id="PF01548">
    <property type="entry name" value="DEDD_Tnp_IS110"/>
    <property type="match status" value="1"/>
</dbReference>
<sequence length="339" mass="38258">MTNVTVGLDIAKNVFHAVFVTSRGKITRKKQLKRATTLSFFAKLTPQVIAIEACGASNHLARELIKLGHEVKLVPPQHVTSYRRKNKNDYNDAEAIAEAAQRDNMTFVPIKTIDQQDAQMYLRIRQRLIKQRTQLMNQIRGLLLEYGLCMNRGISALRRSVPEFLEDSGNELTWVARELFNELYLEFLSLNDRIEQVESKLKAFAKENYVCQIAQSVVGIGPITALALYAAIGKGTQFKSGRHFSAWCGLVPRQFSTGGKSQLYGITKKGNVVLRALLIHGARSVLQYADRKEDKVSVWATKLKHEKSFNKACVALANKLARIVWSVITHNKPYQLKEA</sequence>
<feature type="domain" description="Transposase IS116/IS110/IS902 C-terminal" evidence="3">
    <location>
        <begin position="211"/>
        <end position="289"/>
    </location>
</feature>
<evidence type="ECO:0000313" key="4">
    <source>
        <dbReference type="EMBL" id="GEM79841.1"/>
    </source>
</evidence>
<dbReference type="PANTHER" id="PTHR33055:SF3">
    <property type="entry name" value="PUTATIVE TRANSPOSASE FOR IS117-RELATED"/>
    <property type="match status" value="1"/>
</dbReference>
<keyword evidence="1" id="KW-0175">Coiled coil</keyword>
<dbReference type="Proteomes" id="UP000321113">
    <property type="component" value="Unassembled WGS sequence"/>
</dbReference>
<dbReference type="InterPro" id="IPR002525">
    <property type="entry name" value="Transp_IS110-like_N"/>
</dbReference>
<dbReference type="OrthoDB" id="5289737at2"/>